<keyword evidence="10" id="KW-1185">Reference proteome</keyword>
<evidence type="ECO:0000256" key="4">
    <source>
        <dbReference type="ARBA" id="ARBA00023277"/>
    </source>
</evidence>
<dbReference type="HAMAP" id="MF_02124">
    <property type="entry name" value="GlgE"/>
    <property type="match status" value="1"/>
</dbReference>
<evidence type="ECO:0000256" key="7">
    <source>
        <dbReference type="SAM" id="MobiDB-lite"/>
    </source>
</evidence>
<feature type="binding site" evidence="6">
    <location>
        <position position="378"/>
    </location>
    <ligand>
        <name>alpha-maltose 1-phosphate</name>
        <dbReference type="ChEBI" id="CHEBI:63576"/>
    </ligand>
</feature>
<sequence length="693" mass="76213">MSNSAITGGRHVRKDAAPAAGGGRRVGRIPVMDVSPVIDGGRFPTKAAVGEPFEVSALVFREGHDRYGADVVLTDPRRKRRAPVRMRATGPDAARLSAVVTPDLVGAWTFEVQSWSDPLATWLHATSVKVPAGVDVELMFTEGALLLERWEKEVKADAPTRAAVRKVRRLLADTTVAPGVRLAAAESAEIRHAIDAFPLRDLCGSDEPHPFFVDRERALVTSWYEFFPRSEGAHRAEDGSLVSGSFRTAAERLPAVAAMGFDVLYLPPIHPIGEVNRKGPNNVVQEPAGPHPADWVGSPWAIGSRHGGHDAVHPDLGTIEDFDAFVADAAAVGLEVALDFALQAAPDHPWVEAHPEWFTTRADGSIAYAENPPKKYQDIYPINFDNDYPGILAEAERVLRHWMAHGIRIFRVDNPHTKPVHFWADLFARIRATDPDVVFLSEAFTAPPMMRALATVGFHQSYTYFTWRNTKAELESYLTEVSRETSAALRPSFWVNTPDINPFYLQSGTPAAFKVRAVLAATGSPSWGVYAGYELCEHQPLRPGAEEYLDSEKFQLRPRDWAAAEASAQTLAPYLTRLNAIRREHRALRQLRNVTIHHTDDDAVLCFSKHDLADPAGGDAVVVVANLDPHHTRETLVHLDLDALGLPADRGFEVTDLLSGQTWTWGGTNYVRLDPAVEPAHVLHVHRPTGGDA</sequence>
<gene>
    <name evidence="6" type="primary">glgE</name>
    <name evidence="9" type="ORF">Q5722_08380</name>
</gene>
<dbReference type="Gene3D" id="1.20.58.80">
    <property type="entry name" value="Phosphotransferase system, lactose/cellobiose-type IIA subunit"/>
    <property type="match status" value="1"/>
</dbReference>
<keyword evidence="3 6" id="KW-0808">Transferase</keyword>
<dbReference type="Proteomes" id="UP001233314">
    <property type="component" value="Unassembled WGS sequence"/>
</dbReference>
<evidence type="ECO:0000256" key="3">
    <source>
        <dbReference type="ARBA" id="ARBA00022679"/>
    </source>
</evidence>
<dbReference type="PANTHER" id="PTHR47786:SF2">
    <property type="entry name" value="GLYCOSYL HYDROLASE FAMILY 13 CATALYTIC DOMAIN-CONTAINING PROTEIN"/>
    <property type="match status" value="1"/>
</dbReference>
<feature type="domain" description="Glycosyl hydrolase family 13 catalytic" evidence="8">
    <location>
        <begin position="221"/>
        <end position="582"/>
    </location>
</feature>
<dbReference type="EC" id="2.4.99.16" evidence="6"/>
<dbReference type="Pfam" id="PF21702">
    <property type="entry name" value="GLGE_C"/>
    <property type="match status" value="1"/>
</dbReference>
<feature type="binding site" evidence="6">
    <location>
        <position position="343"/>
    </location>
    <ligand>
        <name>alpha-maltose 1-phosphate</name>
        <dbReference type="ChEBI" id="CHEBI:63576"/>
    </ligand>
</feature>
<comment type="function">
    <text evidence="6">Maltosyltransferase that uses maltose 1-phosphate (M1P) as the sugar donor to elongate linear or branched alpha-(1-&gt;4)-glucans. Is involved in a branched alpha-glucan biosynthetic pathway from trehalose, together with TreS, Mak and GlgB.</text>
</comment>
<feature type="binding site" evidence="6">
    <location>
        <position position="278"/>
    </location>
    <ligand>
        <name>alpha-maltose 1-phosphate</name>
        <dbReference type="ChEBI" id="CHEBI:63576"/>
    </ligand>
</feature>
<comment type="similarity">
    <text evidence="6">Belongs to the glycosyl hydrolase 13 family. GlgE subfamily.</text>
</comment>
<dbReference type="PANTHER" id="PTHR47786">
    <property type="entry name" value="ALPHA-1,4-GLUCAN:MALTOSE-1-PHOSPHATE MALTOSYLTRANSFERASE"/>
    <property type="match status" value="1"/>
</dbReference>
<comment type="subunit">
    <text evidence="1 6">Homodimer.</text>
</comment>
<feature type="active site" description="Proton donor" evidence="6">
    <location>
        <position position="442"/>
    </location>
</feature>
<feature type="region of interest" description="Disordered" evidence="7">
    <location>
        <begin position="1"/>
        <end position="25"/>
    </location>
</feature>
<keyword evidence="4 6" id="KW-0119">Carbohydrate metabolism</keyword>
<feature type="binding site" evidence="6">
    <location>
        <begin position="553"/>
        <end position="554"/>
    </location>
    <ligand>
        <name>alpha-maltose 1-phosphate</name>
        <dbReference type="ChEBI" id="CHEBI:63576"/>
    </ligand>
</feature>
<evidence type="ECO:0000313" key="10">
    <source>
        <dbReference type="Proteomes" id="UP001233314"/>
    </source>
</evidence>
<feature type="binding site" evidence="6">
    <location>
        <position position="414"/>
    </location>
    <ligand>
        <name>alpha-maltose 1-phosphate</name>
        <dbReference type="ChEBI" id="CHEBI:63576"/>
    </ligand>
</feature>
<proteinExistence type="inferred from homology"/>
<evidence type="ECO:0000256" key="6">
    <source>
        <dbReference type="HAMAP-Rule" id="MF_02124"/>
    </source>
</evidence>
<evidence type="ECO:0000256" key="2">
    <source>
        <dbReference type="ARBA" id="ARBA00022676"/>
    </source>
</evidence>
<dbReference type="SMART" id="SM00642">
    <property type="entry name" value="Aamy"/>
    <property type="match status" value="1"/>
</dbReference>
<feature type="site" description="Transition state stabilizer" evidence="6">
    <location>
        <position position="499"/>
    </location>
</feature>
<evidence type="ECO:0000313" key="9">
    <source>
        <dbReference type="EMBL" id="MDO7868383.1"/>
    </source>
</evidence>
<dbReference type="InterPro" id="IPR026585">
    <property type="entry name" value="GlgE"/>
</dbReference>
<reference evidence="9 10" key="1">
    <citation type="submission" date="2023-07" db="EMBL/GenBank/DDBJ databases">
        <title>Nocardioides sp. nov WY-20 isolated from soil.</title>
        <authorList>
            <person name="Liu B."/>
            <person name="Wan Y."/>
        </authorList>
    </citation>
    <scope>NUCLEOTIDE SEQUENCE [LARGE SCALE GENOMIC DNA]</scope>
    <source>
        <strain evidence="9 10">WY-20</strain>
    </source>
</reference>
<evidence type="ECO:0000256" key="5">
    <source>
        <dbReference type="ARBA" id="ARBA00048735"/>
    </source>
</evidence>
<protein>
    <recommendedName>
        <fullName evidence="6">Alpha-1,4-glucan:maltose-1-phosphate maltosyltransferase</fullName>
        <shortName evidence="6">GMPMT</shortName>
        <ecNumber evidence="6">2.4.99.16</ecNumber>
    </recommendedName>
    <alternativeName>
        <fullName evidence="6">(1-&gt;4)-alpha-D-glucan:maltose-1-phosphate alpha-D-maltosyltransferase</fullName>
    </alternativeName>
</protein>
<name>A0ABT9B5H4_9ACTN</name>
<dbReference type="EMBL" id="JAUQTA010000001">
    <property type="protein sequence ID" value="MDO7868383.1"/>
    <property type="molecule type" value="Genomic_DNA"/>
</dbReference>
<dbReference type="Gene3D" id="2.60.40.10">
    <property type="entry name" value="Immunoglobulins"/>
    <property type="match status" value="1"/>
</dbReference>
<keyword evidence="2 6" id="KW-0328">Glycosyltransferase</keyword>
<evidence type="ECO:0000259" key="8">
    <source>
        <dbReference type="SMART" id="SM00642"/>
    </source>
</evidence>
<dbReference type="InterPro" id="IPR006047">
    <property type="entry name" value="GH13_cat_dom"/>
</dbReference>
<comment type="caution">
    <text evidence="9">The sequence shown here is derived from an EMBL/GenBank/DDBJ whole genome shotgun (WGS) entry which is preliminary data.</text>
</comment>
<accession>A0ABT9B5H4</accession>
<evidence type="ECO:0000256" key="1">
    <source>
        <dbReference type="ARBA" id="ARBA00011738"/>
    </source>
</evidence>
<dbReference type="InterPro" id="IPR013780">
    <property type="entry name" value="Glyco_hydro_b"/>
</dbReference>
<dbReference type="InterPro" id="IPR013783">
    <property type="entry name" value="Ig-like_fold"/>
</dbReference>
<dbReference type="InterPro" id="IPR017853">
    <property type="entry name" value="GH"/>
</dbReference>
<dbReference type="InterPro" id="IPR021828">
    <property type="entry name" value="GlgE_dom_N/S"/>
</dbReference>
<comment type="catalytic activity">
    <reaction evidence="5 6">
        <text>alpha-maltose 1-phosphate + [(1-&gt;4)-alpha-D-glucosyl](n) = [(1-&gt;4)-alpha-D-glucosyl](n+2) + phosphate</text>
        <dbReference type="Rhea" id="RHEA:42692"/>
        <dbReference type="Rhea" id="RHEA-COMP:9584"/>
        <dbReference type="Rhea" id="RHEA-COMP:10183"/>
        <dbReference type="ChEBI" id="CHEBI:15444"/>
        <dbReference type="ChEBI" id="CHEBI:43474"/>
        <dbReference type="ChEBI" id="CHEBI:63576"/>
        <dbReference type="EC" id="2.4.99.16"/>
    </reaction>
</comment>
<dbReference type="Gene3D" id="2.60.40.1180">
    <property type="entry name" value="Golgi alpha-mannosidase II"/>
    <property type="match status" value="1"/>
</dbReference>
<feature type="active site" description="Nucleophile" evidence="6">
    <location>
        <position position="413"/>
    </location>
</feature>
<organism evidence="9 10">
    <name type="scientific">Nocardioides jiangxiensis</name>
    <dbReference type="NCBI Taxonomy" id="3064524"/>
    <lineage>
        <taxon>Bacteria</taxon>
        <taxon>Bacillati</taxon>
        <taxon>Actinomycetota</taxon>
        <taxon>Actinomycetes</taxon>
        <taxon>Propionibacteriales</taxon>
        <taxon>Nocardioidaceae</taxon>
        <taxon>Nocardioides</taxon>
    </lineage>
</organism>
<dbReference type="InterPro" id="IPR049171">
    <property type="entry name" value="GLGE_C"/>
</dbReference>
<dbReference type="SUPFAM" id="SSF51445">
    <property type="entry name" value="(Trans)glycosidases"/>
    <property type="match status" value="1"/>
</dbReference>
<dbReference type="Pfam" id="PF11896">
    <property type="entry name" value="GlgE_dom_N_S"/>
    <property type="match status" value="1"/>
</dbReference>
<dbReference type="Gene3D" id="3.20.20.80">
    <property type="entry name" value="Glycosidases"/>
    <property type="match status" value="1"/>
</dbReference>
<dbReference type="RefSeq" id="WP_305027757.1">
    <property type="nucleotide sequence ID" value="NZ_JAUQTA010000001.1"/>
</dbReference>